<evidence type="ECO:0000313" key="4">
    <source>
        <dbReference type="Proteomes" id="UP000438106"/>
    </source>
</evidence>
<feature type="domain" description="YCII-related" evidence="2">
    <location>
        <begin position="1"/>
        <end position="75"/>
    </location>
</feature>
<comment type="caution">
    <text evidence="3">The sequence shown here is derived from an EMBL/GenBank/DDBJ whole genome shotgun (WGS) entry which is preliminary data.</text>
</comment>
<accession>A0A7X3K4M1</accession>
<protein>
    <recommendedName>
        <fullName evidence="2">YCII-related domain-containing protein</fullName>
    </recommendedName>
</protein>
<dbReference type="Proteomes" id="UP000438106">
    <property type="component" value="Unassembled WGS sequence"/>
</dbReference>
<sequence length="97" mass="10282">MFVVLLRPAAQKARAPDYLEGHKAWLEQGLSEGVFLLWGSLRPDGGGAVLARGLDRTALVERIATDPFVSGGVVTPEIIEIAPARAAAELDFLLGDA</sequence>
<dbReference type="EMBL" id="WQRF01000004">
    <property type="protein sequence ID" value="MVT00176.1"/>
    <property type="molecule type" value="Genomic_DNA"/>
</dbReference>
<dbReference type="SUPFAM" id="SSF54909">
    <property type="entry name" value="Dimeric alpha+beta barrel"/>
    <property type="match status" value="1"/>
</dbReference>
<organism evidence="3 4">
    <name type="scientific">Devosia marina</name>
    <dbReference type="NCBI Taxonomy" id="2683198"/>
    <lineage>
        <taxon>Bacteria</taxon>
        <taxon>Pseudomonadati</taxon>
        <taxon>Pseudomonadota</taxon>
        <taxon>Alphaproteobacteria</taxon>
        <taxon>Hyphomicrobiales</taxon>
        <taxon>Devosiaceae</taxon>
        <taxon>Devosia</taxon>
    </lineage>
</organism>
<evidence type="ECO:0000313" key="3">
    <source>
        <dbReference type="EMBL" id="MVT00176.1"/>
    </source>
</evidence>
<dbReference type="PANTHER" id="PTHR37828:SF1">
    <property type="entry name" value="YCII-RELATED DOMAIN-CONTAINING PROTEIN"/>
    <property type="match status" value="1"/>
</dbReference>
<gene>
    <name evidence="3" type="ORF">GO014_14195</name>
</gene>
<name>A0A7X3K4M1_9HYPH</name>
<evidence type="ECO:0000259" key="2">
    <source>
        <dbReference type="Pfam" id="PF03795"/>
    </source>
</evidence>
<dbReference type="InterPro" id="IPR011008">
    <property type="entry name" value="Dimeric_a/b-barrel"/>
</dbReference>
<comment type="similarity">
    <text evidence="1">Belongs to the YciI family.</text>
</comment>
<dbReference type="AlphaFoldDB" id="A0A7X3K4M1"/>
<reference evidence="3 4" key="1">
    <citation type="submission" date="2019-12" db="EMBL/GenBank/DDBJ databases">
        <title>Devosia maris sp. nov., isolated from the deep seawater.</title>
        <authorList>
            <person name="Liu Y."/>
        </authorList>
    </citation>
    <scope>NUCLEOTIDE SEQUENCE [LARGE SCALE GENOMIC DNA]</scope>
    <source>
        <strain evidence="3 4">L53-10-65</strain>
    </source>
</reference>
<dbReference type="InterPro" id="IPR005545">
    <property type="entry name" value="YCII"/>
</dbReference>
<dbReference type="RefSeq" id="WP_157290984.1">
    <property type="nucleotide sequence ID" value="NZ_WQRF01000004.1"/>
</dbReference>
<evidence type="ECO:0000256" key="1">
    <source>
        <dbReference type="ARBA" id="ARBA00007689"/>
    </source>
</evidence>
<dbReference type="Gene3D" id="3.30.70.1060">
    <property type="entry name" value="Dimeric alpha+beta barrel"/>
    <property type="match status" value="1"/>
</dbReference>
<proteinExistence type="inferred from homology"/>
<dbReference type="PANTHER" id="PTHR37828">
    <property type="entry name" value="GSR2449 PROTEIN"/>
    <property type="match status" value="1"/>
</dbReference>
<dbReference type="Pfam" id="PF03795">
    <property type="entry name" value="YCII"/>
    <property type="match status" value="1"/>
</dbReference>
<keyword evidence="4" id="KW-1185">Reference proteome</keyword>